<dbReference type="Gene3D" id="3.20.10.10">
    <property type="entry name" value="D-amino Acid Aminotransferase, subunit A, domain 2"/>
    <property type="match status" value="1"/>
</dbReference>
<keyword evidence="3 5" id="KW-0663">Pyridoxal phosphate</keyword>
<reference evidence="6" key="1">
    <citation type="submission" date="2021-05" db="EMBL/GenBank/DDBJ databases">
        <title>Energy efficiency and biological interactions define the core microbiome of deep oligotrophic groundwater.</title>
        <authorList>
            <person name="Mehrshad M."/>
            <person name="Lopez-Fernandez M."/>
            <person name="Bell E."/>
            <person name="Bernier-Latmani R."/>
            <person name="Bertilsson S."/>
            <person name="Dopson M."/>
        </authorList>
    </citation>
    <scope>NUCLEOTIDE SEQUENCE</scope>
    <source>
        <strain evidence="6">Modern_marine.mb.64</strain>
    </source>
</reference>
<evidence type="ECO:0000256" key="1">
    <source>
        <dbReference type="ARBA" id="ARBA00001933"/>
    </source>
</evidence>
<name>A0A948RYS9_UNCEI</name>
<dbReference type="Proteomes" id="UP000777784">
    <property type="component" value="Unassembled WGS sequence"/>
</dbReference>
<evidence type="ECO:0000256" key="3">
    <source>
        <dbReference type="ARBA" id="ARBA00022898"/>
    </source>
</evidence>
<dbReference type="PROSITE" id="PS00770">
    <property type="entry name" value="AA_TRANSFER_CLASS_4"/>
    <property type="match status" value="1"/>
</dbReference>
<organism evidence="6 7">
    <name type="scientific">Eiseniibacteriota bacterium</name>
    <dbReference type="NCBI Taxonomy" id="2212470"/>
    <lineage>
        <taxon>Bacteria</taxon>
        <taxon>Candidatus Eiseniibacteriota</taxon>
    </lineage>
</organism>
<accession>A0A948RYS9</accession>
<dbReference type="InterPro" id="IPR043132">
    <property type="entry name" value="BCAT-like_C"/>
</dbReference>
<dbReference type="FunFam" id="3.20.10.10:FF:000002">
    <property type="entry name" value="D-alanine aminotransferase"/>
    <property type="match status" value="1"/>
</dbReference>
<dbReference type="SUPFAM" id="SSF56752">
    <property type="entry name" value="D-aminoacid aminotransferase-like PLP-dependent enzymes"/>
    <property type="match status" value="1"/>
</dbReference>
<dbReference type="InterPro" id="IPR036038">
    <property type="entry name" value="Aminotransferase-like"/>
</dbReference>
<dbReference type="InterPro" id="IPR050571">
    <property type="entry name" value="Class-IV_PLP-Dep_Aminotrnsfr"/>
</dbReference>
<evidence type="ECO:0000256" key="4">
    <source>
        <dbReference type="RuleBase" id="RU004106"/>
    </source>
</evidence>
<sequence length="281" mass="31116">MRLGRKNPVYASLNGRLLLREKAAIPVTDAGYLLGLGVFETVRVEDGVPLFLEDHLKRLAIGLHTIKIEKPAWDPAGEIDRVIEKNRIATAVIRITVSGGPPGGPSTLVIVPRPIPELKLPIHIGISPYPKDPKDAFAGLKTTSRLLYGLTHRWAESHGCFDALIPNHQGDLAEGSISNLFCVMKGLILTPPLSRGILAGVTRGHLLSICKRRKFPFKESPLTLRDLERADEIFLSNTSRGVLPVDRIRGLRRTLPGLKGPVAVKLQELYIRRVELYKKRH</sequence>
<dbReference type="GO" id="GO:0008652">
    <property type="term" value="P:amino acid biosynthetic process"/>
    <property type="evidence" value="ECO:0007669"/>
    <property type="project" value="UniProtKB-ARBA"/>
</dbReference>
<dbReference type="InterPro" id="IPR043131">
    <property type="entry name" value="BCAT-like_N"/>
</dbReference>
<dbReference type="PANTHER" id="PTHR42743">
    <property type="entry name" value="AMINO-ACID AMINOTRANSFERASE"/>
    <property type="match status" value="1"/>
</dbReference>
<dbReference type="PANTHER" id="PTHR42743:SF11">
    <property type="entry name" value="AMINODEOXYCHORISMATE LYASE"/>
    <property type="match status" value="1"/>
</dbReference>
<dbReference type="InterPro" id="IPR001544">
    <property type="entry name" value="Aminotrans_IV"/>
</dbReference>
<dbReference type="GO" id="GO:0046394">
    <property type="term" value="P:carboxylic acid biosynthetic process"/>
    <property type="evidence" value="ECO:0007669"/>
    <property type="project" value="UniProtKB-ARBA"/>
</dbReference>
<evidence type="ECO:0000256" key="2">
    <source>
        <dbReference type="ARBA" id="ARBA00009320"/>
    </source>
</evidence>
<gene>
    <name evidence="6" type="ORF">KJ970_14370</name>
</gene>
<dbReference type="Pfam" id="PF01063">
    <property type="entry name" value="Aminotran_4"/>
    <property type="match status" value="1"/>
</dbReference>
<evidence type="ECO:0000313" key="7">
    <source>
        <dbReference type="Proteomes" id="UP000777784"/>
    </source>
</evidence>
<proteinExistence type="inferred from homology"/>
<evidence type="ECO:0000313" key="6">
    <source>
        <dbReference type="EMBL" id="MBU2692102.1"/>
    </source>
</evidence>
<dbReference type="GO" id="GO:0008483">
    <property type="term" value="F:transaminase activity"/>
    <property type="evidence" value="ECO:0007669"/>
    <property type="project" value="UniProtKB-KW"/>
</dbReference>
<comment type="cofactor">
    <cofactor evidence="1 5">
        <name>pyridoxal 5'-phosphate</name>
        <dbReference type="ChEBI" id="CHEBI:597326"/>
    </cofactor>
</comment>
<evidence type="ECO:0000256" key="5">
    <source>
        <dbReference type="RuleBase" id="RU004516"/>
    </source>
</evidence>
<keyword evidence="6" id="KW-0032">Aminotransferase</keyword>
<dbReference type="InterPro" id="IPR018300">
    <property type="entry name" value="Aminotrans_IV_CS"/>
</dbReference>
<comment type="caution">
    <text evidence="6">The sequence shown here is derived from an EMBL/GenBank/DDBJ whole genome shotgun (WGS) entry which is preliminary data.</text>
</comment>
<dbReference type="CDD" id="cd00449">
    <property type="entry name" value="PLPDE_IV"/>
    <property type="match status" value="1"/>
</dbReference>
<dbReference type="EMBL" id="JAHJDP010000084">
    <property type="protein sequence ID" value="MBU2692102.1"/>
    <property type="molecule type" value="Genomic_DNA"/>
</dbReference>
<keyword evidence="6" id="KW-0808">Transferase</keyword>
<comment type="similarity">
    <text evidence="2 4">Belongs to the class-IV pyridoxal-phosphate-dependent aminotransferase family.</text>
</comment>
<protein>
    <submittedName>
        <fullName evidence="6">Aminotransferase class IV</fullName>
    </submittedName>
</protein>
<dbReference type="AlphaFoldDB" id="A0A948RYS9"/>
<dbReference type="Gene3D" id="3.30.470.10">
    <property type="match status" value="1"/>
</dbReference>